<evidence type="ECO:0000256" key="3">
    <source>
        <dbReference type="ARBA" id="ARBA00022525"/>
    </source>
</evidence>
<evidence type="ECO:0000259" key="11">
    <source>
        <dbReference type="Pfam" id="PF22842"/>
    </source>
</evidence>
<dbReference type="InterPro" id="IPR052052">
    <property type="entry name" value="Polysaccharide_Lyase_9"/>
</dbReference>
<feature type="region of interest" description="Disordered" evidence="9">
    <location>
        <begin position="377"/>
        <end position="415"/>
    </location>
</feature>
<comment type="caution">
    <text evidence="12">The sequence shown here is derived from an EMBL/GenBank/DDBJ whole genome shotgun (WGS) entry which is preliminary data.</text>
</comment>
<comment type="subcellular location">
    <subcellularLocation>
        <location evidence="2">Secreted</location>
    </subcellularLocation>
</comment>
<gene>
    <name evidence="12" type="primary">pel_2</name>
    <name evidence="12" type="ORF">Afe05nite_54060</name>
</gene>
<feature type="domain" description="Pel9A-like right handed beta-helix region" evidence="11">
    <location>
        <begin position="173"/>
        <end position="332"/>
    </location>
</feature>
<dbReference type="InterPro" id="IPR006626">
    <property type="entry name" value="PbH1"/>
</dbReference>
<dbReference type="GO" id="GO:0016837">
    <property type="term" value="F:carbon-oxygen lyase activity, acting on polysaccharides"/>
    <property type="evidence" value="ECO:0007669"/>
    <property type="project" value="TreeGrafter"/>
</dbReference>
<dbReference type="Pfam" id="PF22842">
    <property type="entry name" value="Pel9A-like_beta_helix"/>
    <property type="match status" value="2"/>
</dbReference>
<keyword evidence="7 12" id="KW-0456">Lyase</keyword>
<evidence type="ECO:0000256" key="6">
    <source>
        <dbReference type="ARBA" id="ARBA00022837"/>
    </source>
</evidence>
<dbReference type="InterPro" id="IPR012334">
    <property type="entry name" value="Pectin_lyas_fold"/>
</dbReference>
<evidence type="ECO:0000256" key="4">
    <source>
        <dbReference type="ARBA" id="ARBA00022723"/>
    </source>
</evidence>
<feature type="chain" id="PRO_5037288788" evidence="10">
    <location>
        <begin position="33"/>
        <end position="415"/>
    </location>
</feature>
<evidence type="ECO:0000256" key="5">
    <source>
        <dbReference type="ARBA" id="ARBA00022729"/>
    </source>
</evidence>
<accession>A0A919JAF7</accession>
<dbReference type="InterPro" id="IPR053868">
    <property type="entry name" value="Pel9A-like_beta_helix"/>
</dbReference>
<keyword evidence="5 10" id="KW-0732">Signal</keyword>
<dbReference type="GO" id="GO:0046872">
    <property type="term" value="F:metal ion binding"/>
    <property type="evidence" value="ECO:0007669"/>
    <property type="project" value="UniProtKB-KW"/>
</dbReference>
<keyword evidence="6" id="KW-0106">Calcium</keyword>
<name>A0A919JAF7_9ACTN</name>
<evidence type="ECO:0000256" key="1">
    <source>
        <dbReference type="ARBA" id="ARBA00001913"/>
    </source>
</evidence>
<dbReference type="RefSeq" id="WP_203819999.1">
    <property type="nucleotide sequence ID" value="NZ_BAAABP010000027.1"/>
</dbReference>
<evidence type="ECO:0000256" key="2">
    <source>
        <dbReference type="ARBA" id="ARBA00004613"/>
    </source>
</evidence>
<comment type="similarity">
    <text evidence="8">Belongs to the polysaccharide lyase 9 family.</text>
</comment>
<dbReference type="PANTHER" id="PTHR40088:SF1">
    <property type="entry name" value="PECTATE LYASE PEL9"/>
    <property type="match status" value="1"/>
</dbReference>
<evidence type="ECO:0000256" key="8">
    <source>
        <dbReference type="ARBA" id="ARBA00038263"/>
    </source>
</evidence>
<sequence length="415" mass="42254">MHFRRGRSRALPGAVVGAVALAVAGLPTLASAASLPPASGVTLPALAATTTLYVATNGNDTNPGTLAAPFATVQKAVGLVKAGGTVAVRGGTYQLAGNIQITKSGTAAAPITLTNYGTEKVVLDGEALAYTPGAVGSTIPSAQRGVIHMEASRWKLVGLEIAHGPYGVYCNACTDNTFERLVTRDNYETGFQLQGASSNNLILNLDSYGNHDPRKNGESADGLGIKEGSGTGNVVRGARLWNNVDDGFDAWTFSSPITIQDTLAYGNGYNRWNIPNFSGDGNGFKLGGSSGTGPAAGHTVTNAMAFGNAASGFTDNGNTGAITIDHSTAYQNARTGFDVDGGSKSRLTADLAIGNKTAVTLGSSTASGNSWNLGGTWTLRSTDPSTATGPRNSDGSIRSSTFLVPANGSSVGART</sequence>
<evidence type="ECO:0000256" key="10">
    <source>
        <dbReference type="SAM" id="SignalP"/>
    </source>
</evidence>
<comment type="cofactor">
    <cofactor evidence="1">
        <name>Ca(2+)</name>
        <dbReference type="ChEBI" id="CHEBI:29108"/>
    </cofactor>
</comment>
<evidence type="ECO:0000313" key="13">
    <source>
        <dbReference type="Proteomes" id="UP000598174"/>
    </source>
</evidence>
<keyword evidence="4" id="KW-0479">Metal-binding</keyword>
<feature type="domain" description="Pel9A-like right handed beta-helix region" evidence="11">
    <location>
        <begin position="46"/>
        <end position="102"/>
    </location>
</feature>
<keyword evidence="3" id="KW-0964">Secreted</keyword>
<protein>
    <submittedName>
        <fullName evidence="12">Pectate lyase</fullName>
    </submittedName>
</protein>
<dbReference type="GO" id="GO:0005576">
    <property type="term" value="C:extracellular region"/>
    <property type="evidence" value="ECO:0007669"/>
    <property type="project" value="UniProtKB-SubCell"/>
</dbReference>
<dbReference type="SMART" id="SM00710">
    <property type="entry name" value="PbH1"/>
    <property type="match status" value="6"/>
</dbReference>
<dbReference type="SUPFAM" id="SSF51126">
    <property type="entry name" value="Pectin lyase-like"/>
    <property type="match status" value="1"/>
</dbReference>
<proteinExistence type="inferred from homology"/>
<dbReference type="EMBL" id="BOMM01000049">
    <property type="protein sequence ID" value="GIE13566.1"/>
    <property type="molecule type" value="Genomic_DNA"/>
</dbReference>
<organism evidence="12 13">
    <name type="scientific">Paractinoplanes ferrugineus</name>
    <dbReference type="NCBI Taxonomy" id="113564"/>
    <lineage>
        <taxon>Bacteria</taxon>
        <taxon>Bacillati</taxon>
        <taxon>Actinomycetota</taxon>
        <taxon>Actinomycetes</taxon>
        <taxon>Micromonosporales</taxon>
        <taxon>Micromonosporaceae</taxon>
        <taxon>Paractinoplanes</taxon>
    </lineage>
</organism>
<evidence type="ECO:0000313" key="12">
    <source>
        <dbReference type="EMBL" id="GIE13566.1"/>
    </source>
</evidence>
<dbReference type="PANTHER" id="PTHR40088">
    <property type="entry name" value="PECTATE LYASE (EUROFUNG)"/>
    <property type="match status" value="1"/>
</dbReference>
<dbReference type="Gene3D" id="2.160.20.10">
    <property type="entry name" value="Single-stranded right-handed beta-helix, Pectin lyase-like"/>
    <property type="match status" value="1"/>
</dbReference>
<dbReference type="InterPro" id="IPR011050">
    <property type="entry name" value="Pectin_lyase_fold/virulence"/>
</dbReference>
<dbReference type="Proteomes" id="UP000598174">
    <property type="component" value="Unassembled WGS sequence"/>
</dbReference>
<reference evidence="12" key="1">
    <citation type="submission" date="2021-01" db="EMBL/GenBank/DDBJ databases">
        <title>Whole genome shotgun sequence of Actinoplanes ferrugineus NBRC 15555.</title>
        <authorList>
            <person name="Komaki H."/>
            <person name="Tamura T."/>
        </authorList>
    </citation>
    <scope>NUCLEOTIDE SEQUENCE</scope>
    <source>
        <strain evidence="12">NBRC 15555</strain>
    </source>
</reference>
<evidence type="ECO:0000256" key="7">
    <source>
        <dbReference type="ARBA" id="ARBA00023239"/>
    </source>
</evidence>
<feature type="signal peptide" evidence="10">
    <location>
        <begin position="1"/>
        <end position="32"/>
    </location>
</feature>
<evidence type="ECO:0000256" key="9">
    <source>
        <dbReference type="SAM" id="MobiDB-lite"/>
    </source>
</evidence>
<keyword evidence="13" id="KW-1185">Reference proteome</keyword>
<dbReference type="AlphaFoldDB" id="A0A919JAF7"/>